<dbReference type="EMBL" id="LAZR01056454">
    <property type="protein sequence ID" value="KKK74157.1"/>
    <property type="molecule type" value="Genomic_DNA"/>
</dbReference>
<comment type="caution">
    <text evidence="1">The sequence shown here is derived from an EMBL/GenBank/DDBJ whole genome shotgun (WGS) entry which is preliminary data.</text>
</comment>
<name>A0A0F8XYI3_9ZZZZ</name>
<evidence type="ECO:0008006" key="2">
    <source>
        <dbReference type="Google" id="ProtNLM"/>
    </source>
</evidence>
<organism evidence="1">
    <name type="scientific">marine sediment metagenome</name>
    <dbReference type="NCBI Taxonomy" id="412755"/>
    <lineage>
        <taxon>unclassified sequences</taxon>
        <taxon>metagenomes</taxon>
        <taxon>ecological metagenomes</taxon>
    </lineage>
</organism>
<protein>
    <recommendedName>
        <fullName evidence="2">Large polyvalent protein associated domain-containing protein</fullName>
    </recommendedName>
</protein>
<reference evidence="1" key="1">
    <citation type="journal article" date="2015" name="Nature">
        <title>Complex archaea that bridge the gap between prokaryotes and eukaryotes.</title>
        <authorList>
            <person name="Spang A."/>
            <person name="Saw J.H."/>
            <person name="Jorgensen S.L."/>
            <person name="Zaremba-Niedzwiedzka K."/>
            <person name="Martijn J."/>
            <person name="Lind A.E."/>
            <person name="van Eijk R."/>
            <person name="Schleper C."/>
            <person name="Guy L."/>
            <person name="Ettema T.J."/>
        </authorList>
    </citation>
    <scope>NUCLEOTIDE SEQUENCE</scope>
</reference>
<evidence type="ECO:0000313" key="1">
    <source>
        <dbReference type="EMBL" id="KKK74157.1"/>
    </source>
</evidence>
<dbReference type="AlphaFoldDB" id="A0A0F8XYI3"/>
<gene>
    <name evidence="1" type="ORF">LCGC14_2886580</name>
</gene>
<accession>A0A0F8XYI3</accession>
<feature type="non-terminal residue" evidence="1">
    <location>
        <position position="1"/>
    </location>
</feature>
<proteinExistence type="predicted"/>
<feature type="non-terminal residue" evidence="1">
    <location>
        <position position="389"/>
    </location>
</feature>
<sequence length="389" mass="43826">GIADRDPARVLTTYVTRNNQRLEEIAAFGQKEQIAEKLLLQIEREGHDAAFAREAFDRIMGRDLYTGKLGGLFPILKSIQVVTKLGLAQITNASQSVNVIAQRGLLNYLKGLRKIMRSVPDAKDFALRSSAILEQTTRELLEMYGAGDRLSRGFLKWTGFNSMENWNRIMGAHAGPEWLKDVALKMQQGRIRGRRLKRILDELEGMGIENPARFKKYGLNGIRESDVLKVAKATSDSTQFRVRPQDLPMFWSSEWGRLVTQFKTFAFSHWQLVKNDLVKDPKRLATMLVAFQVGGEIIGDVKAVVRGKDPTERRVFERYEENLLNNRFIDNFLEVGGIGIMTDALRAAAYGTSGIYSFLFGPSVSEMVSTVNDIKRLGQGKVEPVARHA</sequence>